<dbReference type="Proteomes" id="UP000255193">
    <property type="component" value="Unassembled WGS sequence"/>
</dbReference>
<evidence type="ECO:0000256" key="9">
    <source>
        <dbReference type="ARBA" id="ARBA00022989"/>
    </source>
</evidence>
<gene>
    <name evidence="17" type="ORF">NCTC11091_02165</name>
</gene>
<dbReference type="GO" id="GO:0016042">
    <property type="term" value="P:lipid catabolic process"/>
    <property type="evidence" value="ECO:0007669"/>
    <property type="project" value="UniProtKB-KW"/>
</dbReference>
<keyword evidence="8" id="KW-0442">Lipid degradation</keyword>
<dbReference type="Pfam" id="PF03280">
    <property type="entry name" value="Lipase_chap"/>
    <property type="match status" value="1"/>
</dbReference>
<comment type="subcellular location">
    <subcellularLocation>
        <location evidence="2">Cell inner membrane</location>
        <topology evidence="2">Single-pass membrane protein</topology>
        <orientation evidence="2">Periplasmic side</orientation>
    </subcellularLocation>
</comment>
<evidence type="ECO:0000256" key="7">
    <source>
        <dbReference type="ARBA" id="ARBA00022692"/>
    </source>
</evidence>
<evidence type="ECO:0000256" key="13">
    <source>
        <dbReference type="ARBA" id="ARBA00030948"/>
    </source>
</evidence>
<dbReference type="AlphaFoldDB" id="A0A378QMH6"/>
<evidence type="ECO:0000256" key="1">
    <source>
        <dbReference type="ARBA" id="ARBA00003280"/>
    </source>
</evidence>
<proteinExistence type="inferred from homology"/>
<dbReference type="GO" id="GO:0006457">
    <property type="term" value="P:protein folding"/>
    <property type="evidence" value="ECO:0007669"/>
    <property type="project" value="InterPro"/>
</dbReference>
<keyword evidence="9 16" id="KW-1133">Transmembrane helix</keyword>
<evidence type="ECO:0000256" key="6">
    <source>
        <dbReference type="ARBA" id="ARBA00022519"/>
    </source>
</evidence>
<dbReference type="SUPFAM" id="SSF158855">
    <property type="entry name" value="Lipase chaperone-like"/>
    <property type="match status" value="1"/>
</dbReference>
<evidence type="ECO:0000313" key="17">
    <source>
        <dbReference type="EMBL" id="STZ01692.1"/>
    </source>
</evidence>
<dbReference type="EMBL" id="UGQA01000005">
    <property type="protein sequence ID" value="STZ01692.1"/>
    <property type="molecule type" value="Genomic_DNA"/>
</dbReference>
<dbReference type="GO" id="GO:0005886">
    <property type="term" value="C:plasma membrane"/>
    <property type="evidence" value="ECO:0007669"/>
    <property type="project" value="UniProtKB-SubCell"/>
</dbReference>
<evidence type="ECO:0000256" key="12">
    <source>
        <dbReference type="ARBA" id="ARBA00023186"/>
    </source>
</evidence>
<evidence type="ECO:0000256" key="5">
    <source>
        <dbReference type="ARBA" id="ARBA00022475"/>
    </source>
</evidence>
<evidence type="ECO:0000256" key="8">
    <source>
        <dbReference type="ARBA" id="ARBA00022963"/>
    </source>
</evidence>
<evidence type="ECO:0000256" key="2">
    <source>
        <dbReference type="ARBA" id="ARBA00004383"/>
    </source>
</evidence>
<keyword evidence="5" id="KW-1003">Cell membrane</keyword>
<keyword evidence="12" id="KW-0143">Chaperone</keyword>
<sequence length="358" mass="39839">MANSSNQSKSSIILISSAVLLVLGLLVAVIFWLKPTQTSIKPSSQATTTPITNNNAPIVASAPHTNAQQSDISLATKLPKSLQGTKVDGEIVIDEQKQLVVTTGLKNLFDYFLSTQGEESLAVIEQSTIDYIQKRTPEPAASQAIKIYRNYLAYLKAVSSIDKELSKYTSDNSQQIDISLIKQQQSRIQALRNQYFDAATIKAFFGAEDALNTYTLATLEANQNPNLTETQRQQIEQNAKQQYIASIADKQLQAKLQQQDNIATLLSETEKLRKQGASQDEINALRRQYVNEDAVQRLSQLDAQEADFAKRVAEFGQVRQQILTTSGNTPEAQRQIVETQNRLFSPQERLRLGSYVIN</sequence>
<evidence type="ECO:0000256" key="10">
    <source>
        <dbReference type="ARBA" id="ARBA00023098"/>
    </source>
</evidence>
<evidence type="ECO:0000256" key="14">
    <source>
        <dbReference type="ARBA" id="ARBA00031542"/>
    </source>
</evidence>
<evidence type="ECO:0000313" key="18">
    <source>
        <dbReference type="Proteomes" id="UP000255193"/>
    </source>
</evidence>
<reference evidence="17 18" key="1">
    <citation type="submission" date="2018-06" db="EMBL/GenBank/DDBJ databases">
        <authorList>
            <consortium name="Pathogen Informatics"/>
            <person name="Doyle S."/>
        </authorList>
    </citation>
    <scope>NUCLEOTIDE SEQUENCE [LARGE SCALE GENOMIC DNA]</scope>
    <source>
        <strain evidence="17 18">NCTC11091</strain>
    </source>
</reference>
<evidence type="ECO:0000256" key="16">
    <source>
        <dbReference type="SAM" id="Phobius"/>
    </source>
</evidence>
<dbReference type="RefSeq" id="WP_079352066.1">
    <property type="nucleotide sequence ID" value="NZ_MXAO01000016.1"/>
</dbReference>
<evidence type="ECO:0000256" key="4">
    <source>
        <dbReference type="ARBA" id="ARBA00019692"/>
    </source>
</evidence>
<name>A0A378QMH6_9GAMM</name>
<evidence type="ECO:0000256" key="15">
    <source>
        <dbReference type="ARBA" id="ARBA00033028"/>
    </source>
</evidence>
<keyword evidence="10" id="KW-0443">Lipid metabolism</keyword>
<evidence type="ECO:0000256" key="3">
    <source>
        <dbReference type="ARBA" id="ARBA00010358"/>
    </source>
</evidence>
<keyword evidence="11 16" id="KW-0472">Membrane</keyword>
<keyword evidence="7 16" id="KW-0812">Transmembrane</keyword>
<keyword evidence="6" id="KW-0997">Cell inner membrane</keyword>
<accession>A0A378QMH6</accession>
<organism evidence="17 18">
    <name type="scientific">Faucicola atlantae</name>
    <dbReference type="NCBI Taxonomy" id="34059"/>
    <lineage>
        <taxon>Bacteria</taxon>
        <taxon>Pseudomonadati</taxon>
        <taxon>Pseudomonadota</taxon>
        <taxon>Gammaproteobacteria</taxon>
        <taxon>Moraxellales</taxon>
        <taxon>Moraxellaceae</taxon>
        <taxon>Faucicola</taxon>
    </lineage>
</organism>
<comment type="similarity">
    <text evidence="3">Belongs to the lipase chaperone family.</text>
</comment>
<feature type="transmembrane region" description="Helical" evidence="16">
    <location>
        <begin position="12"/>
        <end position="33"/>
    </location>
</feature>
<dbReference type="InterPro" id="IPR004961">
    <property type="entry name" value="Lipase_chaperone"/>
</dbReference>
<comment type="function">
    <text evidence="1">May be involved in the folding of the extracellular lipase during its passage through the periplasm.</text>
</comment>
<dbReference type="GO" id="GO:0051082">
    <property type="term" value="F:unfolded protein binding"/>
    <property type="evidence" value="ECO:0007669"/>
    <property type="project" value="InterPro"/>
</dbReference>
<evidence type="ECO:0000256" key="11">
    <source>
        <dbReference type="ARBA" id="ARBA00023136"/>
    </source>
</evidence>
<protein>
    <recommendedName>
        <fullName evidence="4">Lipase chaperone</fullName>
    </recommendedName>
    <alternativeName>
        <fullName evidence="15">Lipase foldase</fullName>
    </alternativeName>
    <alternativeName>
        <fullName evidence="13">Lipase helper protein</fullName>
    </alternativeName>
    <alternativeName>
        <fullName evidence="14">Lipase modulator</fullName>
    </alternativeName>
</protein>